<evidence type="ECO:0000313" key="2">
    <source>
        <dbReference type="EMBL" id="QCI78837.1"/>
    </source>
</evidence>
<feature type="domain" description="MOSC" evidence="1">
    <location>
        <begin position="1"/>
        <end position="94"/>
    </location>
</feature>
<proteinExistence type="predicted"/>
<dbReference type="Pfam" id="PF03473">
    <property type="entry name" value="MOSC"/>
    <property type="match status" value="1"/>
</dbReference>
<dbReference type="AlphaFoldDB" id="A0A4D7C8B6"/>
<dbReference type="PANTHER" id="PTHR30212:SF2">
    <property type="entry name" value="PROTEIN YIIM"/>
    <property type="match status" value="1"/>
</dbReference>
<evidence type="ECO:0000313" key="3">
    <source>
        <dbReference type="Proteomes" id="UP000298714"/>
    </source>
</evidence>
<organism evidence="2 3">
    <name type="scientific">Hankyongella ginsenosidimutans</name>
    <dbReference type="NCBI Taxonomy" id="1763828"/>
    <lineage>
        <taxon>Bacteria</taxon>
        <taxon>Pseudomonadati</taxon>
        <taxon>Pseudomonadota</taxon>
        <taxon>Alphaproteobacteria</taxon>
        <taxon>Sphingomonadales</taxon>
        <taxon>Sphingomonadaceae</taxon>
        <taxon>Hankyongella</taxon>
    </lineage>
</organism>
<dbReference type="Proteomes" id="UP000298714">
    <property type="component" value="Chromosome"/>
</dbReference>
<dbReference type="PANTHER" id="PTHR30212">
    <property type="entry name" value="PROTEIN YIIM"/>
    <property type="match status" value="1"/>
</dbReference>
<dbReference type="PROSITE" id="PS51340">
    <property type="entry name" value="MOSC"/>
    <property type="match status" value="1"/>
</dbReference>
<dbReference type="GO" id="GO:0003824">
    <property type="term" value="F:catalytic activity"/>
    <property type="evidence" value="ECO:0007669"/>
    <property type="project" value="InterPro"/>
</dbReference>
<dbReference type="KEGG" id="hgn:E6W36_02110"/>
<dbReference type="GO" id="GO:0030151">
    <property type="term" value="F:molybdenum ion binding"/>
    <property type="evidence" value="ECO:0007669"/>
    <property type="project" value="InterPro"/>
</dbReference>
<dbReference type="Gene3D" id="2.40.33.20">
    <property type="entry name" value="PK beta-barrel domain-like"/>
    <property type="match status" value="1"/>
</dbReference>
<dbReference type="InterPro" id="IPR011037">
    <property type="entry name" value="Pyrv_Knase-like_insert_dom_sf"/>
</dbReference>
<evidence type="ECO:0000259" key="1">
    <source>
        <dbReference type="PROSITE" id="PS51340"/>
    </source>
</evidence>
<accession>A0A4D7C8B6</accession>
<dbReference type="InterPro" id="IPR052353">
    <property type="entry name" value="Benzoxazolinone_Detox_Enz"/>
</dbReference>
<sequence length="141" mass="15300">MARRPSAAHLGPGAVGENLSFETLTEESVCIGDVFAIGGARLQVCQPRQPCFKFALRFADPGMPRAMVKNGRCGWYFRVLEPGAVEAGDTATILDRPNPDWPVLRLFRIITGKAVERAELDAMATLDGLASQWRRSAGGLL</sequence>
<dbReference type="Pfam" id="PF03475">
    <property type="entry name" value="YiiM_3-alpha"/>
    <property type="match status" value="1"/>
</dbReference>
<dbReference type="InterPro" id="IPR005163">
    <property type="entry name" value="Tri_helical_YiiM-like"/>
</dbReference>
<protein>
    <submittedName>
        <fullName evidence="2">MOSC domain-containing protein</fullName>
    </submittedName>
</protein>
<keyword evidence="3" id="KW-1185">Reference proteome</keyword>
<dbReference type="EMBL" id="CP039704">
    <property type="protein sequence ID" value="QCI78837.1"/>
    <property type="molecule type" value="Genomic_DNA"/>
</dbReference>
<dbReference type="InterPro" id="IPR005302">
    <property type="entry name" value="MoCF_Sase_C"/>
</dbReference>
<dbReference type="SUPFAM" id="SSF50800">
    <property type="entry name" value="PK beta-barrel domain-like"/>
    <property type="match status" value="1"/>
</dbReference>
<name>A0A4D7C8B6_9SPHN</name>
<gene>
    <name evidence="2" type="ORF">E6W36_02110</name>
</gene>
<reference evidence="3" key="1">
    <citation type="submission" date="2019-04" db="EMBL/GenBank/DDBJ databases">
        <title>Complete genome sequence of Sphingomonas sp. W1-2-3.</title>
        <authorList>
            <person name="Im W.T."/>
        </authorList>
    </citation>
    <scope>NUCLEOTIDE SEQUENCE [LARGE SCALE GENOMIC DNA]</scope>
    <source>
        <strain evidence="3">W1-2-3</strain>
    </source>
</reference>
<dbReference type="GO" id="GO:0030170">
    <property type="term" value="F:pyridoxal phosphate binding"/>
    <property type="evidence" value="ECO:0007669"/>
    <property type="project" value="InterPro"/>
</dbReference>
<dbReference type="RefSeq" id="WP_342776907.1">
    <property type="nucleotide sequence ID" value="NZ_CP039704.1"/>
</dbReference>